<dbReference type="EMBL" id="MBFR01000498">
    <property type="protein sequence ID" value="PVU87406.1"/>
    <property type="molecule type" value="Genomic_DNA"/>
</dbReference>
<accession>A0A2T9Y4X9</accession>
<gene>
    <name evidence="1" type="ORF">BB561_006351</name>
</gene>
<evidence type="ECO:0000313" key="2">
    <source>
        <dbReference type="Proteomes" id="UP000245383"/>
    </source>
</evidence>
<comment type="caution">
    <text evidence="1">The sequence shown here is derived from an EMBL/GenBank/DDBJ whole genome shotgun (WGS) entry which is preliminary data.</text>
</comment>
<proteinExistence type="predicted"/>
<dbReference type="OrthoDB" id="5534248at2759"/>
<dbReference type="AlphaFoldDB" id="A0A2T9Y4X9"/>
<sequence>MPKVPDVIPSADTGVPLTPAKRTRLEYSTVAKTAKKIKKPQKTKKFQQNDKNNVKRITNSSYNPQEFTEVSIMHLLDNSKRIRLKKHATFSGNINAAIDYVALKIIDEYVSYQHEKTAKITYFMFYNEERAEKCMNTPIYYNGIAVELYQTVTLEEGTQIITIPSTNSINIRFVVKAVNNSFTKNEIIYDFSAYKSKSNDKFHTFGIKFLFKKTIDSFEILAFLEFDKFVLALTYRGCSELLIAAQNSSGWNISEQRSEYSWMAVKIAAKTSLKEKEKIIVLNIHTPHVAAEKNKVKLQVEDYLQKIIKINPKQKIILTGDFNMDTKKTINWINKMGVGLTIMSVFNSKGSRLNGIKMSRMIDHIYSVNLEF</sequence>
<dbReference type="InterPro" id="IPR036691">
    <property type="entry name" value="Endo/exonu/phosph_ase_sf"/>
</dbReference>
<evidence type="ECO:0000313" key="1">
    <source>
        <dbReference type="EMBL" id="PVU87406.1"/>
    </source>
</evidence>
<keyword evidence="2" id="KW-1185">Reference proteome</keyword>
<name>A0A2T9Y4X9_9FUNG</name>
<protein>
    <recommendedName>
        <fullName evidence="3">Endonuclease/exonuclease/phosphatase domain-containing protein</fullName>
    </recommendedName>
</protein>
<reference evidence="1 2" key="1">
    <citation type="journal article" date="2018" name="MBio">
        <title>Comparative Genomics Reveals the Core Gene Toolbox for the Fungus-Insect Symbiosis.</title>
        <authorList>
            <person name="Wang Y."/>
            <person name="Stata M."/>
            <person name="Wang W."/>
            <person name="Stajich J.E."/>
            <person name="White M.M."/>
            <person name="Moncalvo J.M."/>
        </authorList>
    </citation>
    <scope>NUCLEOTIDE SEQUENCE [LARGE SCALE GENOMIC DNA]</scope>
    <source>
        <strain evidence="1 2">SWE-8-4</strain>
    </source>
</reference>
<dbReference type="Gene3D" id="3.60.10.10">
    <property type="entry name" value="Endonuclease/exonuclease/phosphatase"/>
    <property type="match status" value="1"/>
</dbReference>
<organism evidence="1 2">
    <name type="scientific">Smittium simulii</name>
    <dbReference type="NCBI Taxonomy" id="133385"/>
    <lineage>
        <taxon>Eukaryota</taxon>
        <taxon>Fungi</taxon>
        <taxon>Fungi incertae sedis</taxon>
        <taxon>Zoopagomycota</taxon>
        <taxon>Kickxellomycotina</taxon>
        <taxon>Harpellomycetes</taxon>
        <taxon>Harpellales</taxon>
        <taxon>Legeriomycetaceae</taxon>
        <taxon>Smittium</taxon>
    </lineage>
</organism>
<dbReference type="SUPFAM" id="SSF56219">
    <property type="entry name" value="DNase I-like"/>
    <property type="match status" value="1"/>
</dbReference>
<dbReference type="Proteomes" id="UP000245383">
    <property type="component" value="Unassembled WGS sequence"/>
</dbReference>
<evidence type="ECO:0008006" key="3">
    <source>
        <dbReference type="Google" id="ProtNLM"/>
    </source>
</evidence>
<dbReference type="STRING" id="133385.A0A2T9Y4X9"/>